<evidence type="ECO:0000313" key="4">
    <source>
        <dbReference type="Proteomes" id="UP001249959"/>
    </source>
</evidence>
<keyword evidence="1" id="KW-0732">Signal</keyword>
<comment type="caution">
    <text evidence="3">The sequence shown here is derived from an EMBL/GenBank/DDBJ whole genome shotgun (WGS) entry which is preliminary data.</text>
</comment>
<organism evidence="3 4">
    <name type="scientific">Aquirufa regiilacus</name>
    <dbReference type="NCBI Taxonomy" id="3024868"/>
    <lineage>
        <taxon>Bacteria</taxon>
        <taxon>Pseudomonadati</taxon>
        <taxon>Bacteroidota</taxon>
        <taxon>Cytophagia</taxon>
        <taxon>Cytophagales</taxon>
        <taxon>Flectobacillaceae</taxon>
        <taxon>Aquirufa</taxon>
    </lineage>
</organism>
<reference evidence="3 4" key="1">
    <citation type="submission" date="2023-09" db="EMBL/GenBank/DDBJ databases">
        <title>Aquirufa genomes.</title>
        <authorList>
            <person name="Pitt A."/>
        </authorList>
    </citation>
    <scope>NUCLEOTIDE SEQUENCE [LARGE SCALE GENOMIC DNA]</scope>
    <source>
        <strain evidence="3 4">LEOWEIH-7C</strain>
    </source>
</reference>
<dbReference type="RefSeq" id="WP_316070853.1">
    <property type="nucleotide sequence ID" value="NZ_JAVNWW010000006.1"/>
</dbReference>
<feature type="domain" description="NIPSNAP" evidence="2">
    <location>
        <begin position="23"/>
        <end position="101"/>
    </location>
</feature>
<feature type="domain" description="NIPSNAP" evidence="2">
    <location>
        <begin position="144"/>
        <end position="247"/>
    </location>
</feature>
<dbReference type="InterPro" id="IPR012577">
    <property type="entry name" value="NIPSNAP"/>
</dbReference>
<name>A0ABU3TUK6_9BACT</name>
<evidence type="ECO:0000313" key="3">
    <source>
        <dbReference type="EMBL" id="MDU0809538.1"/>
    </source>
</evidence>
<keyword evidence="4" id="KW-1185">Reference proteome</keyword>
<sequence>MKKLFLLLSVLLYSISAISQEYYEIRTYTMKFRGNTAVLENYLSKALIPALNKYGVSKVGVFKDLGKPEPAVLVVAIPFANLEAYAGYKDALAKDANYLDAAKTYFEQVGMEKPLFEKISTYLAKGFSGHPTMKLPVTNPERIYEWRTYEAYNEDALRRKVAMFNDDELKIFDRVGLHNVFFGEALAGENTPCLTYMVAFENMAERDANWAKFGADADWKRIVNDPRYINSHSKTVRRFLEPTLYSQW</sequence>
<dbReference type="SUPFAM" id="SSF54909">
    <property type="entry name" value="Dimeric alpha+beta barrel"/>
    <property type="match status" value="2"/>
</dbReference>
<proteinExistence type="predicted"/>
<feature type="signal peptide" evidence="1">
    <location>
        <begin position="1"/>
        <end position="19"/>
    </location>
</feature>
<feature type="chain" id="PRO_5045607739" evidence="1">
    <location>
        <begin position="20"/>
        <end position="248"/>
    </location>
</feature>
<dbReference type="InterPro" id="IPR011008">
    <property type="entry name" value="Dimeric_a/b-barrel"/>
</dbReference>
<dbReference type="Pfam" id="PF07978">
    <property type="entry name" value="NIPSNAP"/>
    <property type="match status" value="2"/>
</dbReference>
<gene>
    <name evidence="3" type="ORF">PQG45_10880</name>
</gene>
<dbReference type="Proteomes" id="UP001249959">
    <property type="component" value="Unassembled WGS sequence"/>
</dbReference>
<evidence type="ECO:0000256" key="1">
    <source>
        <dbReference type="SAM" id="SignalP"/>
    </source>
</evidence>
<dbReference type="EMBL" id="JAVNWW010000006">
    <property type="protein sequence ID" value="MDU0809538.1"/>
    <property type="molecule type" value="Genomic_DNA"/>
</dbReference>
<protein>
    <submittedName>
        <fullName evidence="3">NIPSNAP family protein</fullName>
    </submittedName>
</protein>
<evidence type="ECO:0000259" key="2">
    <source>
        <dbReference type="Pfam" id="PF07978"/>
    </source>
</evidence>
<accession>A0ABU3TUK6</accession>
<dbReference type="Gene3D" id="3.30.70.100">
    <property type="match status" value="2"/>
</dbReference>